<accession>A0A8S4S139</accession>
<name>A0A8S4S139_9NEOP</name>
<dbReference type="Proteomes" id="UP000838756">
    <property type="component" value="Unassembled WGS sequence"/>
</dbReference>
<evidence type="ECO:0000313" key="1">
    <source>
        <dbReference type="EMBL" id="CAH2245052.1"/>
    </source>
</evidence>
<dbReference type="EMBL" id="CAKXAJ010025888">
    <property type="protein sequence ID" value="CAH2245052.1"/>
    <property type="molecule type" value="Genomic_DNA"/>
</dbReference>
<protein>
    <submittedName>
        <fullName evidence="1">Jg17449 protein</fullName>
    </submittedName>
</protein>
<organism evidence="1 2">
    <name type="scientific">Pararge aegeria aegeria</name>
    <dbReference type="NCBI Taxonomy" id="348720"/>
    <lineage>
        <taxon>Eukaryota</taxon>
        <taxon>Metazoa</taxon>
        <taxon>Ecdysozoa</taxon>
        <taxon>Arthropoda</taxon>
        <taxon>Hexapoda</taxon>
        <taxon>Insecta</taxon>
        <taxon>Pterygota</taxon>
        <taxon>Neoptera</taxon>
        <taxon>Endopterygota</taxon>
        <taxon>Lepidoptera</taxon>
        <taxon>Glossata</taxon>
        <taxon>Ditrysia</taxon>
        <taxon>Papilionoidea</taxon>
        <taxon>Nymphalidae</taxon>
        <taxon>Satyrinae</taxon>
        <taxon>Satyrini</taxon>
        <taxon>Parargina</taxon>
        <taxon>Pararge</taxon>
    </lineage>
</organism>
<gene>
    <name evidence="1" type="primary">jg17449</name>
    <name evidence="1" type="ORF">PAEG_LOCUS20932</name>
</gene>
<sequence length="182" mass="19829">MSRSTRLLAYSLTGKPANILDCIITYHQVALTDTGVVVDYGEDTVAAFLHVCVGADTAEEWGQAESGPGFAARFPGTNRHEIDILQLVVELYVTELIRGNDNAMLISAAKQHCCNAVFRSERLGCRSRAVGAIPNFEVWLSRKSGNVTFRLTQVLTGHGCFGEYLCRIGCEATQKCHQEGGC</sequence>
<reference evidence="1" key="1">
    <citation type="submission" date="2022-03" db="EMBL/GenBank/DDBJ databases">
        <authorList>
            <person name="Lindestad O."/>
        </authorList>
    </citation>
    <scope>NUCLEOTIDE SEQUENCE</scope>
</reference>
<dbReference type="OrthoDB" id="7480128at2759"/>
<keyword evidence="2" id="KW-1185">Reference proteome</keyword>
<evidence type="ECO:0000313" key="2">
    <source>
        <dbReference type="Proteomes" id="UP000838756"/>
    </source>
</evidence>
<comment type="caution">
    <text evidence="1">The sequence shown here is derived from an EMBL/GenBank/DDBJ whole genome shotgun (WGS) entry which is preliminary data.</text>
</comment>
<proteinExistence type="predicted"/>
<dbReference type="AlphaFoldDB" id="A0A8S4S139"/>